<evidence type="ECO:0000259" key="2">
    <source>
        <dbReference type="Pfam" id="PF18904"/>
    </source>
</evidence>
<feature type="domain" description="DUF5660" evidence="2">
    <location>
        <begin position="93"/>
        <end position="198"/>
    </location>
</feature>
<organism evidence="3 4">
    <name type="scientific">Candidatus Woesebacteria bacterium GW2011_GWC2_45_9</name>
    <dbReference type="NCBI Taxonomy" id="1618589"/>
    <lineage>
        <taxon>Bacteria</taxon>
        <taxon>Candidatus Woeseibacteriota</taxon>
    </lineage>
</organism>
<sequence>MDKIVKQKGQKILRQQNVLESLKDIGVESSQDFIQELLGTRVEKKYSGELTPGEALEMGEVFSGKRQENEKLRGQIAFERRLAEEEKRRVEEKGNDLKLQLHALMQEVYELAKTTQGLGEQVEVATMQAPANPGVYHVIFFEKLLEFVKSFRKKIENASLWLHSSNKRAEKKNYWAMYKKKGSSFLLAPDHYLQRSAG</sequence>
<dbReference type="Proteomes" id="UP000034922">
    <property type="component" value="Unassembled WGS sequence"/>
</dbReference>
<dbReference type="STRING" id="1618589.UX25_C0021G0006"/>
<accession>A0A0G1N8R0</accession>
<dbReference type="AlphaFoldDB" id="A0A0G1N8R0"/>
<dbReference type="InterPro" id="IPR043719">
    <property type="entry name" value="DUF5660"/>
</dbReference>
<protein>
    <recommendedName>
        <fullName evidence="2">DUF5660 domain-containing protein</fullName>
    </recommendedName>
</protein>
<gene>
    <name evidence="3" type="ORF">UX25_C0021G0006</name>
</gene>
<keyword evidence="1" id="KW-0175">Coiled coil</keyword>
<comment type="caution">
    <text evidence="3">The sequence shown here is derived from an EMBL/GenBank/DDBJ whole genome shotgun (WGS) entry which is preliminary data.</text>
</comment>
<name>A0A0G1N8R0_9BACT</name>
<dbReference type="Pfam" id="PF18904">
    <property type="entry name" value="DUF5660"/>
    <property type="match status" value="1"/>
</dbReference>
<reference evidence="3 4" key="1">
    <citation type="journal article" date="2015" name="Nature">
        <title>rRNA introns, odd ribosomes, and small enigmatic genomes across a large radiation of phyla.</title>
        <authorList>
            <person name="Brown C.T."/>
            <person name="Hug L.A."/>
            <person name="Thomas B.C."/>
            <person name="Sharon I."/>
            <person name="Castelle C.J."/>
            <person name="Singh A."/>
            <person name="Wilkins M.J."/>
            <person name="Williams K.H."/>
            <person name="Banfield J.F."/>
        </authorList>
    </citation>
    <scope>NUCLEOTIDE SEQUENCE [LARGE SCALE GENOMIC DNA]</scope>
</reference>
<feature type="coiled-coil region" evidence="1">
    <location>
        <begin position="69"/>
        <end position="107"/>
    </location>
</feature>
<evidence type="ECO:0000313" key="3">
    <source>
        <dbReference type="EMBL" id="KKU16906.1"/>
    </source>
</evidence>
<proteinExistence type="predicted"/>
<evidence type="ECO:0000313" key="4">
    <source>
        <dbReference type="Proteomes" id="UP000034922"/>
    </source>
</evidence>
<dbReference type="EMBL" id="LCLM01000021">
    <property type="protein sequence ID" value="KKU16906.1"/>
    <property type="molecule type" value="Genomic_DNA"/>
</dbReference>
<evidence type="ECO:0000256" key="1">
    <source>
        <dbReference type="SAM" id="Coils"/>
    </source>
</evidence>